<dbReference type="InterPro" id="IPR003661">
    <property type="entry name" value="HisK_dim/P_dom"/>
</dbReference>
<protein>
    <recommendedName>
        <fullName evidence="2">histidine kinase</fullName>
        <ecNumber evidence="2">2.7.13.3</ecNumber>
    </recommendedName>
</protein>
<dbReference type="STRING" id="1925591.BI308_00315"/>
<comment type="catalytic activity">
    <reaction evidence="1">
        <text>ATP + protein L-histidine = ADP + protein N-phospho-L-histidine.</text>
        <dbReference type="EC" id="2.7.13.3"/>
    </reaction>
</comment>
<gene>
    <name evidence="10" type="ORF">BI308_00315</name>
</gene>
<dbReference type="Gene3D" id="3.30.565.10">
    <property type="entry name" value="Histidine kinase-like ATPase, C-terminal domain"/>
    <property type="match status" value="1"/>
</dbReference>
<dbReference type="Gene3D" id="1.10.287.130">
    <property type="match status" value="1"/>
</dbReference>
<evidence type="ECO:0000256" key="5">
    <source>
        <dbReference type="ARBA" id="ARBA00022777"/>
    </source>
</evidence>
<dbReference type="EMBL" id="MLAW01000001">
    <property type="protein sequence ID" value="OJJ27455.1"/>
    <property type="molecule type" value="Genomic_DNA"/>
</dbReference>
<evidence type="ECO:0000259" key="9">
    <source>
        <dbReference type="PROSITE" id="PS50110"/>
    </source>
</evidence>
<evidence type="ECO:0000256" key="3">
    <source>
        <dbReference type="ARBA" id="ARBA00022553"/>
    </source>
</evidence>
<dbReference type="GO" id="GO:0000155">
    <property type="term" value="F:phosphorelay sensor kinase activity"/>
    <property type="evidence" value="ECO:0007669"/>
    <property type="project" value="InterPro"/>
</dbReference>
<keyword evidence="11" id="KW-1185">Reference proteome</keyword>
<dbReference type="InterPro" id="IPR036890">
    <property type="entry name" value="HATPase_C_sf"/>
</dbReference>
<feature type="modified residue" description="4-aspartylphosphate" evidence="7">
    <location>
        <position position="55"/>
    </location>
</feature>
<dbReference type="FunFam" id="3.30.565.10:FF:000006">
    <property type="entry name" value="Sensor histidine kinase WalK"/>
    <property type="match status" value="1"/>
</dbReference>
<dbReference type="InterPro" id="IPR001789">
    <property type="entry name" value="Sig_transdc_resp-reg_receiver"/>
</dbReference>
<dbReference type="SUPFAM" id="SSF55874">
    <property type="entry name" value="ATPase domain of HSP90 chaperone/DNA topoisomerase II/histidine kinase"/>
    <property type="match status" value="1"/>
</dbReference>
<dbReference type="InterPro" id="IPR011006">
    <property type="entry name" value="CheY-like_superfamily"/>
</dbReference>
<dbReference type="Pfam" id="PF00072">
    <property type="entry name" value="Response_reg"/>
    <property type="match status" value="1"/>
</dbReference>
<evidence type="ECO:0000256" key="6">
    <source>
        <dbReference type="ARBA" id="ARBA00023012"/>
    </source>
</evidence>
<dbReference type="InterPro" id="IPR036097">
    <property type="entry name" value="HisK_dim/P_sf"/>
</dbReference>
<dbReference type="PROSITE" id="PS50110">
    <property type="entry name" value="RESPONSE_REGULATORY"/>
    <property type="match status" value="1"/>
</dbReference>
<dbReference type="CDD" id="cd17534">
    <property type="entry name" value="REC_DC-like"/>
    <property type="match status" value="1"/>
</dbReference>
<dbReference type="PANTHER" id="PTHR43547:SF2">
    <property type="entry name" value="HYBRID SIGNAL TRANSDUCTION HISTIDINE KINASE C"/>
    <property type="match status" value="1"/>
</dbReference>
<evidence type="ECO:0000259" key="8">
    <source>
        <dbReference type="PROSITE" id="PS50109"/>
    </source>
</evidence>
<dbReference type="Pfam" id="PF00512">
    <property type="entry name" value="HisKA"/>
    <property type="match status" value="1"/>
</dbReference>
<dbReference type="SMART" id="SM00448">
    <property type="entry name" value="REC"/>
    <property type="match status" value="1"/>
</dbReference>
<dbReference type="PROSITE" id="PS50109">
    <property type="entry name" value="HIS_KIN"/>
    <property type="match status" value="1"/>
</dbReference>
<dbReference type="CDD" id="cd00082">
    <property type="entry name" value="HisKA"/>
    <property type="match status" value="1"/>
</dbReference>
<evidence type="ECO:0000256" key="4">
    <source>
        <dbReference type="ARBA" id="ARBA00022679"/>
    </source>
</evidence>
<evidence type="ECO:0000256" key="1">
    <source>
        <dbReference type="ARBA" id="ARBA00000085"/>
    </source>
</evidence>
<feature type="domain" description="Response regulatory" evidence="9">
    <location>
        <begin position="5"/>
        <end position="120"/>
    </location>
</feature>
<dbReference type="SMART" id="SM00388">
    <property type="entry name" value="HisKA"/>
    <property type="match status" value="1"/>
</dbReference>
<dbReference type="InterPro" id="IPR004358">
    <property type="entry name" value="Sig_transdc_His_kin-like_C"/>
</dbReference>
<organism evidence="10 11">
    <name type="scientific">Roseofilum reptotaenium AO1-A</name>
    <dbReference type="NCBI Taxonomy" id="1925591"/>
    <lineage>
        <taxon>Bacteria</taxon>
        <taxon>Bacillati</taxon>
        <taxon>Cyanobacteriota</taxon>
        <taxon>Cyanophyceae</taxon>
        <taxon>Desertifilales</taxon>
        <taxon>Desertifilaceae</taxon>
        <taxon>Roseofilum</taxon>
    </lineage>
</organism>
<keyword evidence="4" id="KW-0808">Transferase</keyword>
<dbReference type="CDD" id="cd00075">
    <property type="entry name" value="HATPase"/>
    <property type="match status" value="1"/>
</dbReference>
<dbReference type="PANTHER" id="PTHR43547">
    <property type="entry name" value="TWO-COMPONENT HISTIDINE KINASE"/>
    <property type="match status" value="1"/>
</dbReference>
<evidence type="ECO:0000256" key="2">
    <source>
        <dbReference type="ARBA" id="ARBA00012438"/>
    </source>
</evidence>
<sequence length="365" mass="40930">MSPVKILIVEDELLIAKGLARKLQKLGYEVVGIVSSGKAALNKIREIIPDIILMDIVIKGDMDGIETTEEIRKQYNIPVIYVTAYADDETLSRAEETGSYGYLLKPFKEREVHATIKMTLKKYQESLNIESSLAQAKSKSQEKTEYISIASHDLKTPLTAIQMSAGMLQRYGNKLTEEKKEKHLKRIQTAAQHMHQLLEDILTLSRTEFGKLEFNPEQINVVEFCEEIIEEIKVIASSKHNLVLTLYGENRIINLDAMILRHVLSNLLSNAIKYSPNGGTVKLDITQTESEIRLAVRDQGIGLPLDYQQKLFQRFERGANVGKIPGTGLGLSIVKRLIDLHGGEIMVESEQGKGSAFTVTFPCVF</sequence>
<dbReference type="AlphaFoldDB" id="A0A1L9QXP1"/>
<accession>A0A1L9QXP1</accession>
<dbReference type="Proteomes" id="UP000183940">
    <property type="component" value="Unassembled WGS sequence"/>
</dbReference>
<dbReference type="PRINTS" id="PR00344">
    <property type="entry name" value="BCTRLSENSOR"/>
</dbReference>
<comment type="caution">
    <text evidence="10">The sequence shown here is derived from an EMBL/GenBank/DDBJ whole genome shotgun (WGS) entry which is preliminary data.</text>
</comment>
<evidence type="ECO:0000256" key="7">
    <source>
        <dbReference type="PROSITE-ProRule" id="PRU00169"/>
    </source>
</evidence>
<dbReference type="Gene3D" id="3.40.50.2300">
    <property type="match status" value="1"/>
</dbReference>
<dbReference type="Pfam" id="PF02518">
    <property type="entry name" value="HATPase_c"/>
    <property type="match status" value="1"/>
</dbReference>
<dbReference type="InterPro" id="IPR003594">
    <property type="entry name" value="HATPase_dom"/>
</dbReference>
<proteinExistence type="predicted"/>
<dbReference type="InterPro" id="IPR005467">
    <property type="entry name" value="His_kinase_dom"/>
</dbReference>
<name>A0A1L9QXP1_9CYAN</name>
<dbReference type="SMART" id="SM00387">
    <property type="entry name" value="HATPase_c"/>
    <property type="match status" value="1"/>
</dbReference>
<dbReference type="SUPFAM" id="SSF52172">
    <property type="entry name" value="CheY-like"/>
    <property type="match status" value="1"/>
</dbReference>
<evidence type="ECO:0000313" key="10">
    <source>
        <dbReference type="EMBL" id="OJJ27455.1"/>
    </source>
</evidence>
<dbReference type="EC" id="2.7.13.3" evidence="2"/>
<dbReference type="SUPFAM" id="SSF47384">
    <property type="entry name" value="Homodimeric domain of signal transducing histidine kinase"/>
    <property type="match status" value="1"/>
</dbReference>
<keyword evidence="5 10" id="KW-0418">Kinase</keyword>
<keyword evidence="3 7" id="KW-0597">Phosphoprotein</keyword>
<reference evidence="10" key="1">
    <citation type="submission" date="2016-10" db="EMBL/GenBank/DDBJ databases">
        <title>CRISPR-Cas defence system in Roseofilum reptotaenium: evidence of a bacteriophage-cyanobacterium arms race in the coral black band disease.</title>
        <authorList>
            <person name="Buerger P."/>
            <person name="Wood-Charlson E.M."/>
            <person name="Weynberg K.D."/>
            <person name="Willis B."/>
            <person name="Van Oppen M.J."/>
        </authorList>
    </citation>
    <scope>NUCLEOTIDE SEQUENCE [LARGE SCALE GENOMIC DNA]</scope>
    <source>
        <strain evidence="10">AO1-A</strain>
    </source>
</reference>
<evidence type="ECO:0000313" key="11">
    <source>
        <dbReference type="Proteomes" id="UP000183940"/>
    </source>
</evidence>
<feature type="domain" description="Histidine kinase" evidence="8">
    <location>
        <begin position="149"/>
        <end position="365"/>
    </location>
</feature>
<keyword evidence="6" id="KW-0902">Two-component regulatory system</keyword>